<keyword evidence="5 8" id="KW-0812">Transmembrane</keyword>
<evidence type="ECO:0000313" key="9">
    <source>
        <dbReference type="EMBL" id="SLM92727.1"/>
    </source>
</evidence>
<keyword evidence="7 8" id="KW-0472">Membrane</keyword>
<dbReference type="Gene3D" id="1.20.1530.20">
    <property type="match status" value="1"/>
</dbReference>
<reference evidence="10" key="1">
    <citation type="submission" date="2017-02" db="EMBL/GenBank/DDBJ databases">
        <authorList>
            <person name="Dridi B."/>
        </authorList>
    </citation>
    <scope>NUCLEOTIDE SEQUENCE [LARGE SCALE GENOMIC DNA]</scope>
    <source>
        <strain evidence="10">B Co 03.10</strain>
    </source>
</reference>
<dbReference type="RefSeq" id="WP_256970195.1">
    <property type="nucleotide sequence ID" value="NZ_FWFF01000003.1"/>
</dbReference>
<feature type="transmembrane region" description="Helical" evidence="8">
    <location>
        <begin position="163"/>
        <end position="180"/>
    </location>
</feature>
<evidence type="ECO:0000256" key="8">
    <source>
        <dbReference type="SAM" id="Phobius"/>
    </source>
</evidence>
<keyword evidence="3" id="KW-0813">Transport</keyword>
<evidence type="ECO:0000256" key="2">
    <source>
        <dbReference type="ARBA" id="ARBA00010145"/>
    </source>
</evidence>
<feature type="transmembrane region" description="Helical" evidence="8">
    <location>
        <begin position="299"/>
        <end position="318"/>
    </location>
</feature>
<dbReference type="AlphaFoldDB" id="A0A1X6X2C4"/>
<evidence type="ECO:0000256" key="1">
    <source>
        <dbReference type="ARBA" id="ARBA00004651"/>
    </source>
</evidence>
<dbReference type="PANTHER" id="PTHR36838">
    <property type="entry name" value="AUXIN EFFLUX CARRIER FAMILY PROTEIN"/>
    <property type="match status" value="1"/>
</dbReference>
<dbReference type="GO" id="GO:0055085">
    <property type="term" value="P:transmembrane transport"/>
    <property type="evidence" value="ECO:0007669"/>
    <property type="project" value="InterPro"/>
</dbReference>
<dbReference type="PANTHER" id="PTHR36838:SF1">
    <property type="entry name" value="SLR1864 PROTEIN"/>
    <property type="match status" value="1"/>
</dbReference>
<evidence type="ECO:0000256" key="6">
    <source>
        <dbReference type="ARBA" id="ARBA00022989"/>
    </source>
</evidence>
<evidence type="ECO:0000313" key="10">
    <source>
        <dbReference type="Proteomes" id="UP000196581"/>
    </source>
</evidence>
<feature type="transmembrane region" description="Helical" evidence="8">
    <location>
        <begin position="192"/>
        <end position="213"/>
    </location>
</feature>
<dbReference type="InterPro" id="IPR004776">
    <property type="entry name" value="Mem_transp_PIN-like"/>
</dbReference>
<gene>
    <name evidence="9" type="ORF">FM105_03275</name>
</gene>
<feature type="transmembrane region" description="Helical" evidence="8">
    <location>
        <begin position="6"/>
        <end position="25"/>
    </location>
</feature>
<keyword evidence="4" id="KW-1003">Cell membrane</keyword>
<dbReference type="Pfam" id="PF03547">
    <property type="entry name" value="Mem_trans"/>
    <property type="match status" value="1"/>
</dbReference>
<feature type="transmembrane region" description="Helical" evidence="8">
    <location>
        <begin position="97"/>
        <end position="116"/>
    </location>
</feature>
<comment type="subcellular location">
    <subcellularLocation>
        <location evidence="1">Cell membrane</location>
        <topology evidence="1">Multi-pass membrane protein</topology>
    </subcellularLocation>
</comment>
<feature type="transmembrane region" description="Helical" evidence="8">
    <location>
        <begin position="122"/>
        <end position="143"/>
    </location>
</feature>
<feature type="transmembrane region" description="Helical" evidence="8">
    <location>
        <begin position="268"/>
        <end position="287"/>
    </location>
</feature>
<organism evidence="9 10">
    <name type="scientific">Brevibacterium yomogidense</name>
    <dbReference type="NCBI Taxonomy" id="946573"/>
    <lineage>
        <taxon>Bacteria</taxon>
        <taxon>Bacillati</taxon>
        <taxon>Actinomycetota</taxon>
        <taxon>Actinomycetes</taxon>
        <taxon>Micrococcales</taxon>
        <taxon>Brevibacteriaceae</taxon>
        <taxon>Brevibacterium</taxon>
    </lineage>
</organism>
<evidence type="ECO:0000256" key="4">
    <source>
        <dbReference type="ARBA" id="ARBA00022475"/>
    </source>
</evidence>
<evidence type="ECO:0000256" key="7">
    <source>
        <dbReference type="ARBA" id="ARBA00023136"/>
    </source>
</evidence>
<feature type="transmembrane region" description="Helical" evidence="8">
    <location>
        <begin position="37"/>
        <end position="59"/>
    </location>
</feature>
<dbReference type="InterPro" id="IPR038770">
    <property type="entry name" value="Na+/solute_symporter_sf"/>
</dbReference>
<keyword evidence="10" id="KW-1185">Reference proteome</keyword>
<sequence length="319" mass="33189">MDTLSVIVPFFAVILLGFLAARFRIVPMDSVPGLNAFVLYIALPAMLFQFGANTPVAQLLNPTTILVWLVSGLVVLGLAVAIGLGQRRSWLDASFGGLIAVLPNSGFMGLPLIAALRGDQASGPIVTTLLVDIVIMQSIALAISQQGNEGHMAARVKTSFIRVVANPMPWAIILGALWGTTGQSLFGPLDHVVTLLATAATPVALFTIGAVLARKNTDSSAHDSTRRGVLTADVSVLTALKLLLHPTLVWSLGSLAILTGLPLQHDDLLVLTLVAALPSAANAAMLAERLGADSSRIAAVILLSTVLGFATFSVAAIIL</sequence>
<proteinExistence type="inferred from homology"/>
<accession>A0A1X6X2C4</accession>
<evidence type="ECO:0000256" key="3">
    <source>
        <dbReference type="ARBA" id="ARBA00022448"/>
    </source>
</evidence>
<dbReference type="EMBL" id="FWFF01000003">
    <property type="protein sequence ID" value="SLM92727.1"/>
    <property type="molecule type" value="Genomic_DNA"/>
</dbReference>
<name>A0A1X6X2C4_9MICO</name>
<comment type="similarity">
    <text evidence="2">Belongs to the auxin efflux carrier (TC 2.A.69) family.</text>
</comment>
<evidence type="ECO:0000256" key="5">
    <source>
        <dbReference type="ARBA" id="ARBA00022692"/>
    </source>
</evidence>
<dbReference type="GO" id="GO:0005886">
    <property type="term" value="C:plasma membrane"/>
    <property type="evidence" value="ECO:0007669"/>
    <property type="project" value="UniProtKB-SubCell"/>
</dbReference>
<protein>
    <submittedName>
        <fullName evidence="9">Auxin Efflux Carrier</fullName>
    </submittedName>
</protein>
<dbReference type="Proteomes" id="UP000196581">
    <property type="component" value="Unassembled WGS sequence"/>
</dbReference>
<feature type="transmembrane region" description="Helical" evidence="8">
    <location>
        <begin position="65"/>
        <end position="85"/>
    </location>
</feature>
<feature type="transmembrane region" description="Helical" evidence="8">
    <location>
        <begin position="234"/>
        <end position="256"/>
    </location>
</feature>
<keyword evidence="6 8" id="KW-1133">Transmembrane helix</keyword>